<dbReference type="EMBL" id="JAWDJX010000022">
    <property type="protein sequence ID" value="KAK3052079.1"/>
    <property type="molecule type" value="Genomic_DNA"/>
</dbReference>
<keyword evidence="3" id="KW-0326">Glycosidase</keyword>
<evidence type="ECO:0000259" key="6">
    <source>
        <dbReference type="Pfam" id="PF01229"/>
    </source>
</evidence>
<protein>
    <recommendedName>
        <fullName evidence="6">Glycosyl hydrolases family 39 N-terminal catalytic domain-containing protein</fullName>
    </recommendedName>
</protein>
<evidence type="ECO:0000256" key="1">
    <source>
        <dbReference type="ARBA" id="ARBA00008875"/>
    </source>
</evidence>
<proteinExistence type="inferred from homology"/>
<dbReference type="PANTHER" id="PTHR12631:SF8">
    <property type="entry name" value="ALPHA-L-IDURONIDASE"/>
    <property type="match status" value="1"/>
</dbReference>
<evidence type="ECO:0000313" key="7">
    <source>
        <dbReference type="EMBL" id="KAK3052079.1"/>
    </source>
</evidence>
<evidence type="ECO:0000313" key="8">
    <source>
        <dbReference type="Proteomes" id="UP001271007"/>
    </source>
</evidence>
<reference evidence="7" key="1">
    <citation type="submission" date="2023-04" db="EMBL/GenBank/DDBJ databases">
        <title>Black Yeasts Isolated from many extreme environments.</title>
        <authorList>
            <person name="Coleine C."/>
            <person name="Stajich J.E."/>
            <person name="Selbmann L."/>
        </authorList>
    </citation>
    <scope>NUCLEOTIDE SEQUENCE</scope>
    <source>
        <strain evidence="7">CCFEE 5312</strain>
    </source>
</reference>
<feature type="active site" description="Proton donor" evidence="4">
    <location>
        <position position="205"/>
    </location>
</feature>
<accession>A0AAJ0DKE6</accession>
<gene>
    <name evidence="7" type="ORF">LTR09_006671</name>
</gene>
<dbReference type="SUPFAM" id="SSF51445">
    <property type="entry name" value="(Trans)glycosidases"/>
    <property type="match status" value="1"/>
</dbReference>
<comment type="similarity">
    <text evidence="1">Belongs to the glycosyl hydrolase 39 family.</text>
</comment>
<comment type="caution">
    <text evidence="7">The sequence shown here is derived from an EMBL/GenBank/DDBJ whole genome shotgun (WGS) entry which is preliminary data.</text>
</comment>
<dbReference type="InterPro" id="IPR051923">
    <property type="entry name" value="Glycosyl_Hydrolase_39"/>
</dbReference>
<name>A0AAJ0DKE6_9PEZI</name>
<dbReference type="SUPFAM" id="SSF51011">
    <property type="entry name" value="Glycosyl hydrolase domain"/>
    <property type="match status" value="1"/>
</dbReference>
<keyword evidence="5" id="KW-0732">Signal</keyword>
<dbReference type="InterPro" id="IPR049166">
    <property type="entry name" value="GH39_cat"/>
</dbReference>
<organism evidence="7 8">
    <name type="scientific">Extremus antarcticus</name>
    <dbReference type="NCBI Taxonomy" id="702011"/>
    <lineage>
        <taxon>Eukaryota</taxon>
        <taxon>Fungi</taxon>
        <taxon>Dikarya</taxon>
        <taxon>Ascomycota</taxon>
        <taxon>Pezizomycotina</taxon>
        <taxon>Dothideomycetes</taxon>
        <taxon>Dothideomycetidae</taxon>
        <taxon>Mycosphaerellales</taxon>
        <taxon>Extremaceae</taxon>
        <taxon>Extremus</taxon>
    </lineage>
</organism>
<evidence type="ECO:0000256" key="5">
    <source>
        <dbReference type="SAM" id="SignalP"/>
    </source>
</evidence>
<keyword evidence="8" id="KW-1185">Reference proteome</keyword>
<keyword evidence="2" id="KW-0378">Hydrolase</keyword>
<evidence type="ECO:0000256" key="3">
    <source>
        <dbReference type="ARBA" id="ARBA00023295"/>
    </source>
</evidence>
<dbReference type="PANTHER" id="PTHR12631">
    <property type="entry name" value="ALPHA-L-IDURONIDASE"/>
    <property type="match status" value="1"/>
</dbReference>
<dbReference type="GO" id="GO:0005975">
    <property type="term" value="P:carbohydrate metabolic process"/>
    <property type="evidence" value="ECO:0007669"/>
    <property type="project" value="InterPro"/>
</dbReference>
<sequence>MITKTSLVYVLLCLASFSAARHVNISVDASDVIGTLPPVARFFGADEPNQATYPDGESLIHDLGDLGPHQTYFRTHNLLTTCDPPDNIEPKRLKWGCTNAYTQDDSGNPIYNWTIIDKIFDTYLANNVKPYVQASFMPKALSTNPEPYTLYFDAESEYNQIYVGWSYPPTSWQKWGELIYRWAMHCVERYGKDEVESWYWEVWNEPNIPYWNGTQTQYFTLYDYAVSGILKALPSATVGGPEVAGGPDGDWLGLFLDHTINGQNNATGGKGAPLDFISFHAKGSPTYINATNSVPGHLQMNMSAELTNVKDAFAVISNYTTLNTLPVFIGEDDPDSCAACLSPEVGYRNGLIFPSYTAAVFTREIDLAMKYNINFTGALTWAFQFEDHPYFDNFRVLATNGIHKPILNIFRMFGKMQSKRLQTSSTGQYPLDSVVTGSIRGESDVGVLASADETGNTLAVMIWNYHDDGLPKQDAQVSFNVTSAFPGCSEADVTHYRIDQSHSNAYSTWLAMGSLQDPTKAQYAQLKAAGQLQMLYEPMSIKVEDGGFGLQFDLPIHATSLLILEGRQG</sequence>
<dbReference type="Proteomes" id="UP001271007">
    <property type="component" value="Unassembled WGS sequence"/>
</dbReference>
<dbReference type="PRINTS" id="PR00745">
    <property type="entry name" value="GLHYDRLASE39"/>
</dbReference>
<dbReference type="InterPro" id="IPR017853">
    <property type="entry name" value="GH"/>
</dbReference>
<dbReference type="Gene3D" id="3.20.20.80">
    <property type="entry name" value="Glycosidases"/>
    <property type="match status" value="1"/>
</dbReference>
<dbReference type="InterPro" id="IPR000514">
    <property type="entry name" value="Glyco_hydro_39"/>
</dbReference>
<dbReference type="GO" id="GO:0004553">
    <property type="term" value="F:hydrolase activity, hydrolyzing O-glycosyl compounds"/>
    <property type="evidence" value="ECO:0007669"/>
    <property type="project" value="InterPro"/>
</dbReference>
<dbReference type="Pfam" id="PF01229">
    <property type="entry name" value="Glyco_hydro_39"/>
    <property type="match status" value="1"/>
</dbReference>
<dbReference type="Gene3D" id="2.60.40.1500">
    <property type="entry name" value="Glycosyl hydrolase domain, family 39"/>
    <property type="match status" value="1"/>
</dbReference>
<evidence type="ECO:0000256" key="2">
    <source>
        <dbReference type="ARBA" id="ARBA00022801"/>
    </source>
</evidence>
<evidence type="ECO:0000256" key="4">
    <source>
        <dbReference type="PIRSR" id="PIRSR600514-1"/>
    </source>
</evidence>
<dbReference type="AlphaFoldDB" id="A0AAJ0DKE6"/>
<feature type="domain" description="Glycosyl hydrolases family 39 N-terminal catalytic" evidence="6">
    <location>
        <begin position="97"/>
        <end position="529"/>
    </location>
</feature>
<feature type="chain" id="PRO_5042498889" description="Glycosyl hydrolases family 39 N-terminal catalytic domain-containing protein" evidence="5">
    <location>
        <begin position="21"/>
        <end position="569"/>
    </location>
</feature>
<feature type="signal peptide" evidence="5">
    <location>
        <begin position="1"/>
        <end position="20"/>
    </location>
</feature>